<organism evidence="2 3">
    <name type="scientific">Candidatus Magasanikbacteria bacterium CG10_big_fil_rev_8_21_14_0_10_47_10</name>
    <dbReference type="NCBI Taxonomy" id="1974652"/>
    <lineage>
        <taxon>Bacteria</taxon>
        <taxon>Candidatus Magasanikiibacteriota</taxon>
    </lineage>
</organism>
<keyword evidence="1" id="KW-1133">Transmembrane helix</keyword>
<comment type="caution">
    <text evidence="2">The sequence shown here is derived from an EMBL/GenBank/DDBJ whole genome shotgun (WGS) entry which is preliminary data.</text>
</comment>
<protein>
    <recommendedName>
        <fullName evidence="4">Phospholipid/glycerol acyltransferase domain-containing protein</fullName>
    </recommendedName>
</protein>
<keyword evidence="1" id="KW-0812">Transmembrane</keyword>
<accession>A0A2H0TQ58</accession>
<reference evidence="3" key="1">
    <citation type="submission" date="2017-09" db="EMBL/GenBank/DDBJ databases">
        <title>Depth-based differentiation of microbial function through sediment-hosted aquifers and enrichment of novel symbionts in the deep terrestrial subsurface.</title>
        <authorList>
            <person name="Probst A.J."/>
            <person name="Ladd B."/>
            <person name="Jarett J.K."/>
            <person name="Geller-Mcgrath D.E."/>
            <person name="Sieber C.M.K."/>
            <person name="Emerson J.B."/>
            <person name="Anantharaman K."/>
            <person name="Thomas B.C."/>
            <person name="Malmstrom R."/>
            <person name="Stieglmeier M."/>
            <person name="Klingl A."/>
            <person name="Woyke T."/>
            <person name="Ryan C.M."/>
            <person name="Banfield J.F."/>
        </authorList>
    </citation>
    <scope>NUCLEOTIDE SEQUENCE [LARGE SCALE GENOMIC DNA]</scope>
</reference>
<evidence type="ECO:0000313" key="2">
    <source>
        <dbReference type="EMBL" id="PIR74303.1"/>
    </source>
</evidence>
<evidence type="ECO:0000313" key="3">
    <source>
        <dbReference type="Proteomes" id="UP000230154"/>
    </source>
</evidence>
<dbReference type="AlphaFoldDB" id="A0A2H0TQ58"/>
<keyword evidence="1" id="KW-0472">Membrane</keyword>
<feature type="transmembrane region" description="Helical" evidence="1">
    <location>
        <begin position="15"/>
        <end position="37"/>
    </location>
</feature>
<dbReference type="Proteomes" id="UP000230154">
    <property type="component" value="Unassembled WGS sequence"/>
</dbReference>
<sequence>MKTMIVWLLVVPRTLGLGCMLVIAFAITGLVAAWAMLARRLKWVRAGNMLTTHGWGWLGAFLCYPWRLRTIRIDGVRIVRRQLDPNRPVVVVGNHPRTLDLFGFVVAISSALTGRTLHPVIKLGHNRNAFGKGVEAAGGLGIDRSGGQDTVDRIHQWAVALPKRFGALCAPVIYPDGSRGTSSKRERACNRKLEKYRDDAEMSELVRSISAVTMLPHPGGLAALLKGLGNAQVVLVCTANTSDVDRMGEICVRPAGAVHVRMRIVTDELAGDDRGLERRLYRVWAACVVPYLQSEKGKE</sequence>
<name>A0A2H0TQ58_9BACT</name>
<evidence type="ECO:0000256" key="1">
    <source>
        <dbReference type="SAM" id="Phobius"/>
    </source>
</evidence>
<evidence type="ECO:0008006" key="4">
    <source>
        <dbReference type="Google" id="ProtNLM"/>
    </source>
</evidence>
<dbReference type="EMBL" id="PFCB01000023">
    <property type="protein sequence ID" value="PIR74303.1"/>
    <property type="molecule type" value="Genomic_DNA"/>
</dbReference>
<gene>
    <name evidence="2" type="ORF">COU35_03350</name>
</gene>
<proteinExistence type="predicted"/>